<feature type="transmembrane region" description="Helical" evidence="8">
    <location>
        <begin position="221"/>
        <end position="241"/>
    </location>
</feature>
<dbReference type="UniPathway" id="UPA00079">
    <property type="reaction ID" value="UER00168"/>
</dbReference>
<dbReference type="Gene3D" id="1.10.357.140">
    <property type="entry name" value="UbiA prenyltransferase"/>
    <property type="match status" value="1"/>
</dbReference>
<feature type="transmembrane region" description="Helical" evidence="8">
    <location>
        <begin position="12"/>
        <end position="31"/>
    </location>
</feature>
<dbReference type="CDD" id="cd13962">
    <property type="entry name" value="PT_UbiA_UBIAD1"/>
    <property type="match status" value="1"/>
</dbReference>
<dbReference type="InterPro" id="IPR026046">
    <property type="entry name" value="UBIAD1"/>
</dbReference>
<dbReference type="RefSeq" id="WP_162445196.1">
    <property type="nucleotide sequence ID" value="NZ_CP048222.1"/>
</dbReference>
<name>A0A6C0GMP3_9BACT</name>
<dbReference type="NCBIfam" id="NF004750">
    <property type="entry name" value="PRK06080.1-2"/>
    <property type="match status" value="1"/>
</dbReference>
<evidence type="ECO:0000256" key="1">
    <source>
        <dbReference type="ARBA" id="ARBA00004141"/>
    </source>
</evidence>
<evidence type="ECO:0000313" key="11">
    <source>
        <dbReference type="Proteomes" id="UP000480178"/>
    </source>
</evidence>
<protein>
    <recommendedName>
        <fullName evidence="8 9">1,4-dihydroxy-2-naphthoate octaprenyltransferase</fullName>
        <shortName evidence="8">DHNA-octaprenyltransferase</shortName>
        <ecNumber evidence="8 9">2.5.1.74</ecNumber>
    </recommendedName>
</protein>
<feature type="transmembrane region" description="Helical" evidence="8">
    <location>
        <begin position="120"/>
        <end position="140"/>
    </location>
</feature>
<dbReference type="EMBL" id="CP048222">
    <property type="protein sequence ID" value="QHT69207.1"/>
    <property type="molecule type" value="Genomic_DNA"/>
</dbReference>
<dbReference type="GO" id="GO:0046428">
    <property type="term" value="F:1,4-dihydroxy-2-naphthoate polyprenyltransferase activity"/>
    <property type="evidence" value="ECO:0007669"/>
    <property type="project" value="UniProtKB-UniRule"/>
</dbReference>
<dbReference type="InterPro" id="IPR000537">
    <property type="entry name" value="UbiA_prenyltransferase"/>
</dbReference>
<evidence type="ECO:0000256" key="4">
    <source>
        <dbReference type="ARBA" id="ARBA00022679"/>
    </source>
</evidence>
<dbReference type="GO" id="GO:0042371">
    <property type="term" value="P:vitamin K biosynthetic process"/>
    <property type="evidence" value="ECO:0007669"/>
    <property type="project" value="TreeGrafter"/>
</dbReference>
<accession>A0A6C0GMP3</accession>
<evidence type="ECO:0000256" key="6">
    <source>
        <dbReference type="ARBA" id="ARBA00022989"/>
    </source>
</evidence>
<feature type="transmembrane region" description="Helical" evidence="8">
    <location>
        <begin position="279"/>
        <end position="299"/>
    </location>
</feature>
<keyword evidence="7 8" id="KW-0472">Membrane</keyword>
<dbReference type="InterPro" id="IPR044878">
    <property type="entry name" value="UbiA_sf"/>
</dbReference>
<sequence length="301" mass="33235">MNLKAWLSAFRLRTLPLALSSIGMGSFLAASHQQFDLSIFILCALTTILLQILSNLANDYGDSIHGADNIERQGPQRAVQSGQISRRQMGTAIIVCALLAFGTGIYLLYEALKDASRNTILLFLGLGILSIIAAITYTAGKKPYGYAGLGDVSVLLFFGWVGVIGTFYLHTQEYHWLTLLPATSCGLFAVAVLNINNIRDIESDKKAGKLSIPVRLGKSRAVLYHWILLALGVACAVWYVVFTYNNIFQFLFLLSIPLLWKNASGVWRKHKASELDPYLKQMALTTLFFILTFGIGQLVHL</sequence>
<dbReference type="NCBIfam" id="TIGR00751">
    <property type="entry name" value="menA"/>
    <property type="match status" value="1"/>
</dbReference>
<dbReference type="HAMAP" id="MF_01937">
    <property type="entry name" value="MenA_1"/>
    <property type="match status" value="1"/>
</dbReference>
<comment type="subcellular location">
    <subcellularLocation>
        <location evidence="8">Cell membrane</location>
        <topology evidence="8">Multi-pass membrane protein</topology>
    </subcellularLocation>
    <subcellularLocation>
        <location evidence="1">Membrane</location>
        <topology evidence="1">Multi-pass membrane protein</topology>
    </subcellularLocation>
</comment>
<proteinExistence type="inferred from homology"/>
<comment type="catalytic activity">
    <reaction evidence="8">
        <text>an all-trans-polyprenyl diphosphate + 1,4-dihydroxy-2-naphthoate + H(+) = a 2-demethylmenaquinol + CO2 + diphosphate</text>
        <dbReference type="Rhea" id="RHEA:26478"/>
        <dbReference type="Rhea" id="RHEA-COMP:9563"/>
        <dbReference type="Rhea" id="RHEA-COMP:9564"/>
        <dbReference type="ChEBI" id="CHEBI:11173"/>
        <dbReference type="ChEBI" id="CHEBI:15378"/>
        <dbReference type="ChEBI" id="CHEBI:16526"/>
        <dbReference type="ChEBI" id="CHEBI:33019"/>
        <dbReference type="ChEBI" id="CHEBI:55437"/>
        <dbReference type="ChEBI" id="CHEBI:58914"/>
        <dbReference type="EC" id="2.5.1.74"/>
    </reaction>
</comment>
<evidence type="ECO:0000256" key="3">
    <source>
        <dbReference type="ARBA" id="ARBA00022475"/>
    </source>
</evidence>
<dbReference type="GO" id="GO:0009234">
    <property type="term" value="P:menaquinone biosynthetic process"/>
    <property type="evidence" value="ECO:0007669"/>
    <property type="project" value="UniProtKB-UniRule"/>
</dbReference>
<dbReference type="PIRSF" id="PIRSF005355">
    <property type="entry name" value="UBIAD1"/>
    <property type="match status" value="1"/>
</dbReference>
<dbReference type="KEGG" id="rhoz:GXP67_22465"/>
<organism evidence="10 11">
    <name type="scientific">Rhodocytophaga rosea</name>
    <dbReference type="NCBI Taxonomy" id="2704465"/>
    <lineage>
        <taxon>Bacteria</taxon>
        <taxon>Pseudomonadati</taxon>
        <taxon>Bacteroidota</taxon>
        <taxon>Cytophagia</taxon>
        <taxon>Cytophagales</taxon>
        <taxon>Rhodocytophagaceae</taxon>
        <taxon>Rhodocytophaga</taxon>
    </lineage>
</organism>
<dbReference type="InterPro" id="IPR004657">
    <property type="entry name" value="MenA"/>
</dbReference>
<evidence type="ECO:0000256" key="7">
    <source>
        <dbReference type="ARBA" id="ARBA00023136"/>
    </source>
</evidence>
<dbReference type="EC" id="2.5.1.74" evidence="8 9"/>
<reference evidence="10 11" key="1">
    <citation type="submission" date="2020-01" db="EMBL/GenBank/DDBJ databases">
        <authorList>
            <person name="Kim M.K."/>
        </authorList>
    </citation>
    <scope>NUCLEOTIDE SEQUENCE [LARGE SCALE GENOMIC DNA]</scope>
    <source>
        <strain evidence="10 11">172606-1</strain>
    </source>
</reference>
<comment type="pathway">
    <text evidence="8">Quinol/quinone metabolism; menaquinone biosynthesis; menaquinol from 1,4-dihydroxy-2-naphthoate: step 1/2.</text>
</comment>
<evidence type="ECO:0000256" key="9">
    <source>
        <dbReference type="NCBIfam" id="TIGR00751"/>
    </source>
</evidence>
<dbReference type="PANTHER" id="PTHR13929:SF0">
    <property type="entry name" value="UBIA PRENYLTRANSFERASE DOMAIN-CONTAINING PROTEIN 1"/>
    <property type="match status" value="1"/>
</dbReference>
<evidence type="ECO:0000313" key="10">
    <source>
        <dbReference type="EMBL" id="QHT69207.1"/>
    </source>
</evidence>
<dbReference type="GO" id="GO:0005886">
    <property type="term" value="C:plasma membrane"/>
    <property type="evidence" value="ECO:0007669"/>
    <property type="project" value="UniProtKB-SubCell"/>
</dbReference>
<dbReference type="Pfam" id="PF01040">
    <property type="entry name" value="UbiA"/>
    <property type="match status" value="1"/>
</dbReference>
<keyword evidence="6 8" id="KW-1133">Transmembrane helix</keyword>
<comment type="function">
    <text evidence="8">Conversion of 1,4-dihydroxy-2-naphthoate (DHNA) to demethylmenaquinone (DMK).</text>
</comment>
<dbReference type="AlphaFoldDB" id="A0A6C0GMP3"/>
<comment type="similarity">
    <text evidence="8">Belongs to the MenA family. Type 1 subfamily.</text>
</comment>
<feature type="transmembrane region" description="Helical" evidence="8">
    <location>
        <begin position="152"/>
        <end position="170"/>
    </location>
</feature>
<keyword evidence="2 8" id="KW-0474">Menaquinone biosynthesis</keyword>
<dbReference type="PANTHER" id="PTHR13929">
    <property type="entry name" value="1,4-DIHYDROXY-2-NAPHTHOATE OCTAPRENYLTRANSFERASE"/>
    <property type="match status" value="1"/>
</dbReference>
<feature type="transmembrane region" description="Helical" evidence="8">
    <location>
        <begin position="176"/>
        <end position="196"/>
    </location>
</feature>
<keyword evidence="5 8" id="KW-0812">Transmembrane</keyword>
<evidence type="ECO:0000256" key="2">
    <source>
        <dbReference type="ARBA" id="ARBA00022428"/>
    </source>
</evidence>
<feature type="transmembrane region" description="Helical" evidence="8">
    <location>
        <begin position="37"/>
        <end position="57"/>
    </location>
</feature>
<evidence type="ECO:0000256" key="5">
    <source>
        <dbReference type="ARBA" id="ARBA00022692"/>
    </source>
</evidence>
<feature type="transmembrane region" description="Helical" evidence="8">
    <location>
        <begin position="89"/>
        <end position="108"/>
    </location>
</feature>
<evidence type="ECO:0000256" key="8">
    <source>
        <dbReference type="HAMAP-Rule" id="MF_01937"/>
    </source>
</evidence>
<dbReference type="Gene3D" id="1.20.120.1780">
    <property type="entry name" value="UbiA prenyltransferase"/>
    <property type="match status" value="1"/>
</dbReference>
<keyword evidence="4 8" id="KW-0808">Transferase</keyword>
<keyword evidence="3 8" id="KW-1003">Cell membrane</keyword>
<gene>
    <name evidence="8" type="primary">menA</name>
    <name evidence="10" type="ORF">GXP67_22465</name>
</gene>
<keyword evidence="11" id="KW-1185">Reference proteome</keyword>
<dbReference type="Proteomes" id="UP000480178">
    <property type="component" value="Chromosome"/>
</dbReference>